<sequence length="206" mass="23003">MNIILWNCRGANKPNFWRSIRYLLKKFLADVLAVFETHAGGDRAGRICRGLGFENSFRVDAVGQSGGLWLLWREGIGDLVVVKSTDQFIYATVANGEEMFHLIVVYAAPSVSRRSGLWDQLREVVGDVDGPLVIGGDFNTIVRVDERVGGSGRLSMDSVAFGEWIQDLSLIDMGFSGNQYTWRRGRVESTFVAKRLDRVLCCAHAR</sequence>
<dbReference type="GO" id="GO:0003824">
    <property type="term" value="F:catalytic activity"/>
    <property type="evidence" value="ECO:0007669"/>
    <property type="project" value="InterPro"/>
</dbReference>
<feature type="domain" description="Endonuclease/exonuclease/phosphatase" evidence="1">
    <location>
        <begin position="6"/>
        <end position="203"/>
    </location>
</feature>
<name>A0A6D2JU63_9BRAS</name>
<organism evidence="2 3">
    <name type="scientific">Microthlaspi erraticum</name>
    <dbReference type="NCBI Taxonomy" id="1685480"/>
    <lineage>
        <taxon>Eukaryota</taxon>
        <taxon>Viridiplantae</taxon>
        <taxon>Streptophyta</taxon>
        <taxon>Embryophyta</taxon>
        <taxon>Tracheophyta</taxon>
        <taxon>Spermatophyta</taxon>
        <taxon>Magnoliopsida</taxon>
        <taxon>eudicotyledons</taxon>
        <taxon>Gunneridae</taxon>
        <taxon>Pentapetalae</taxon>
        <taxon>rosids</taxon>
        <taxon>malvids</taxon>
        <taxon>Brassicales</taxon>
        <taxon>Brassicaceae</taxon>
        <taxon>Coluteocarpeae</taxon>
        <taxon>Microthlaspi</taxon>
    </lineage>
</organism>
<dbReference type="Gene3D" id="3.60.10.10">
    <property type="entry name" value="Endonuclease/exonuclease/phosphatase"/>
    <property type="match status" value="1"/>
</dbReference>
<comment type="caution">
    <text evidence="2">The sequence shown here is derived from an EMBL/GenBank/DDBJ whole genome shotgun (WGS) entry which is preliminary data.</text>
</comment>
<dbReference type="Proteomes" id="UP000467841">
    <property type="component" value="Unassembled WGS sequence"/>
</dbReference>
<dbReference type="InterPro" id="IPR005135">
    <property type="entry name" value="Endo/exonuclease/phosphatase"/>
</dbReference>
<dbReference type="SUPFAM" id="SSF56219">
    <property type="entry name" value="DNase I-like"/>
    <property type="match status" value="1"/>
</dbReference>
<evidence type="ECO:0000259" key="1">
    <source>
        <dbReference type="Pfam" id="PF03372"/>
    </source>
</evidence>
<evidence type="ECO:0000313" key="2">
    <source>
        <dbReference type="EMBL" id="CAA7042857.1"/>
    </source>
</evidence>
<gene>
    <name evidence="2" type="ORF">MERR_LOCUS30092</name>
</gene>
<keyword evidence="3" id="KW-1185">Reference proteome</keyword>
<dbReference type="InterPro" id="IPR036691">
    <property type="entry name" value="Endo/exonu/phosph_ase_sf"/>
</dbReference>
<proteinExistence type="predicted"/>
<reference evidence="2" key="1">
    <citation type="submission" date="2020-01" db="EMBL/GenBank/DDBJ databases">
        <authorList>
            <person name="Mishra B."/>
        </authorList>
    </citation>
    <scope>NUCLEOTIDE SEQUENCE [LARGE SCALE GENOMIC DNA]</scope>
</reference>
<dbReference type="AlphaFoldDB" id="A0A6D2JU63"/>
<dbReference type="PANTHER" id="PTHR35218">
    <property type="entry name" value="RNASE H DOMAIN-CONTAINING PROTEIN"/>
    <property type="match status" value="1"/>
</dbReference>
<dbReference type="PANTHER" id="PTHR35218:SF9">
    <property type="entry name" value="ENDONUCLEASE_EXONUCLEASE_PHOSPHATASE DOMAIN-CONTAINING PROTEIN"/>
    <property type="match status" value="1"/>
</dbReference>
<protein>
    <recommendedName>
        <fullName evidence="1">Endonuclease/exonuclease/phosphatase domain-containing protein</fullName>
    </recommendedName>
</protein>
<dbReference type="Pfam" id="PF03372">
    <property type="entry name" value="Exo_endo_phos"/>
    <property type="match status" value="1"/>
</dbReference>
<dbReference type="OrthoDB" id="1104034at2759"/>
<evidence type="ECO:0000313" key="3">
    <source>
        <dbReference type="Proteomes" id="UP000467841"/>
    </source>
</evidence>
<dbReference type="EMBL" id="CACVBM020001274">
    <property type="protein sequence ID" value="CAA7042857.1"/>
    <property type="molecule type" value="Genomic_DNA"/>
</dbReference>
<accession>A0A6D2JU63</accession>